<dbReference type="RefSeq" id="WP_145300783.1">
    <property type="nucleotide sequence ID" value="NZ_CP036319.1"/>
</dbReference>
<dbReference type="Gene3D" id="3.30.565.10">
    <property type="entry name" value="Histidine kinase-like ATPase, C-terminal domain"/>
    <property type="match status" value="1"/>
</dbReference>
<keyword evidence="6" id="KW-0808">Transferase</keyword>
<dbReference type="EMBL" id="SJPL01000001">
    <property type="protein sequence ID" value="TWT70048.1"/>
    <property type="molecule type" value="Genomic_DNA"/>
</dbReference>
<dbReference type="SUPFAM" id="SSF55874">
    <property type="entry name" value="ATPase domain of HSP90 chaperone/DNA topoisomerase II/histidine kinase"/>
    <property type="match status" value="1"/>
</dbReference>
<dbReference type="GO" id="GO:0000155">
    <property type="term" value="F:phosphorelay sensor kinase activity"/>
    <property type="evidence" value="ECO:0007669"/>
    <property type="project" value="InterPro"/>
</dbReference>
<keyword evidence="3" id="KW-0597">Phosphoprotein</keyword>
<dbReference type="InterPro" id="IPR036097">
    <property type="entry name" value="HisK_dim/P_sf"/>
</dbReference>
<comment type="caution">
    <text evidence="6">The sequence shown here is derived from an EMBL/GenBank/DDBJ whole genome shotgun (WGS) entry which is preliminary data.</text>
</comment>
<gene>
    <name evidence="6" type="primary">regB</name>
    <name evidence="6" type="ORF">Pan14r_23460</name>
</gene>
<keyword evidence="4" id="KW-1133">Transmembrane helix</keyword>
<keyword evidence="6" id="KW-0418">Kinase</keyword>
<feature type="transmembrane region" description="Helical" evidence="4">
    <location>
        <begin position="118"/>
        <end position="136"/>
    </location>
</feature>
<evidence type="ECO:0000256" key="2">
    <source>
        <dbReference type="ARBA" id="ARBA00012438"/>
    </source>
</evidence>
<dbReference type="PROSITE" id="PS50109">
    <property type="entry name" value="HIS_KIN"/>
    <property type="match status" value="1"/>
</dbReference>
<dbReference type="PANTHER" id="PTHR43065:SF42">
    <property type="entry name" value="TWO-COMPONENT SENSOR PPRA"/>
    <property type="match status" value="1"/>
</dbReference>
<dbReference type="EC" id="2.7.13.3" evidence="2"/>
<evidence type="ECO:0000313" key="7">
    <source>
        <dbReference type="Proteomes" id="UP000317238"/>
    </source>
</evidence>
<comment type="catalytic activity">
    <reaction evidence="1">
        <text>ATP + protein L-histidine = ADP + protein N-phospho-L-histidine.</text>
        <dbReference type="EC" id="2.7.13.3"/>
    </reaction>
</comment>
<keyword evidence="4" id="KW-0812">Transmembrane</keyword>
<reference evidence="6 7" key="1">
    <citation type="submission" date="2019-02" db="EMBL/GenBank/DDBJ databases">
        <title>Deep-cultivation of Planctomycetes and their phenomic and genomic characterization uncovers novel biology.</title>
        <authorList>
            <person name="Wiegand S."/>
            <person name="Jogler M."/>
            <person name="Boedeker C."/>
            <person name="Pinto D."/>
            <person name="Vollmers J."/>
            <person name="Rivas-Marin E."/>
            <person name="Kohn T."/>
            <person name="Peeters S.H."/>
            <person name="Heuer A."/>
            <person name="Rast P."/>
            <person name="Oberbeckmann S."/>
            <person name="Bunk B."/>
            <person name="Jeske O."/>
            <person name="Meyerdierks A."/>
            <person name="Storesund J.E."/>
            <person name="Kallscheuer N."/>
            <person name="Luecker S."/>
            <person name="Lage O.M."/>
            <person name="Pohl T."/>
            <person name="Merkel B.J."/>
            <person name="Hornburger P."/>
            <person name="Mueller R.-W."/>
            <person name="Bruemmer F."/>
            <person name="Labrenz M."/>
            <person name="Spormann A.M."/>
            <person name="Op Den Camp H."/>
            <person name="Overmann J."/>
            <person name="Amann R."/>
            <person name="Jetten M.S.M."/>
            <person name="Mascher T."/>
            <person name="Medema M.H."/>
            <person name="Devos D.P."/>
            <person name="Kaster A.-K."/>
            <person name="Ovreas L."/>
            <person name="Rohde M."/>
            <person name="Galperin M.Y."/>
            <person name="Jogler C."/>
        </authorList>
    </citation>
    <scope>NUCLEOTIDE SEQUENCE [LARGE SCALE GENOMIC DNA]</scope>
    <source>
        <strain evidence="6 7">Pan14r</strain>
    </source>
</reference>
<keyword evidence="4" id="KW-0472">Membrane</keyword>
<feature type="transmembrane region" description="Helical" evidence="4">
    <location>
        <begin position="12"/>
        <end position="36"/>
    </location>
</feature>
<dbReference type="InterPro" id="IPR004358">
    <property type="entry name" value="Sig_transdc_His_kin-like_C"/>
</dbReference>
<proteinExistence type="predicted"/>
<feature type="transmembrane region" description="Helical" evidence="4">
    <location>
        <begin position="165"/>
        <end position="183"/>
    </location>
</feature>
<evidence type="ECO:0000259" key="5">
    <source>
        <dbReference type="PROSITE" id="PS50109"/>
    </source>
</evidence>
<evidence type="ECO:0000313" key="6">
    <source>
        <dbReference type="EMBL" id="TWT70048.1"/>
    </source>
</evidence>
<dbReference type="Gene3D" id="1.10.287.130">
    <property type="match status" value="1"/>
</dbReference>
<name>A0A5C5Y548_9PLAN</name>
<dbReference type="InterPro" id="IPR036890">
    <property type="entry name" value="HATPase_C_sf"/>
</dbReference>
<organism evidence="6 7">
    <name type="scientific">Crateriforma conspicua</name>
    <dbReference type="NCBI Taxonomy" id="2527996"/>
    <lineage>
        <taxon>Bacteria</taxon>
        <taxon>Pseudomonadati</taxon>
        <taxon>Planctomycetota</taxon>
        <taxon>Planctomycetia</taxon>
        <taxon>Planctomycetales</taxon>
        <taxon>Planctomycetaceae</taxon>
        <taxon>Crateriforma</taxon>
    </lineage>
</organism>
<feature type="transmembrane region" description="Helical" evidence="4">
    <location>
        <begin position="42"/>
        <end position="63"/>
    </location>
</feature>
<protein>
    <recommendedName>
        <fullName evidence="2">histidine kinase</fullName>
        <ecNumber evidence="2">2.7.13.3</ecNumber>
    </recommendedName>
</protein>
<evidence type="ECO:0000256" key="4">
    <source>
        <dbReference type="SAM" id="Phobius"/>
    </source>
</evidence>
<evidence type="ECO:0000256" key="3">
    <source>
        <dbReference type="ARBA" id="ARBA00022553"/>
    </source>
</evidence>
<dbReference type="PRINTS" id="PR00344">
    <property type="entry name" value="BCTRLSENSOR"/>
</dbReference>
<feature type="transmembrane region" description="Helical" evidence="4">
    <location>
        <begin position="203"/>
        <end position="221"/>
    </location>
</feature>
<feature type="domain" description="Histidine kinase" evidence="5">
    <location>
        <begin position="256"/>
        <end position="467"/>
    </location>
</feature>
<sequence>MPLMQRARLGSSTWLLLLRSAAVVGQLVTIFAVWVLADLDVAYLPLLGLVALTATTNVIYALWLTRKKPAATVEPSDELSRPEAIGMKGPVGRLANATDDPSSLLVDIDDDASKSAGWIAWALMLLDLVTLTAMLHLTGGTQNPFCFFYLVNLSVGGVMLRPYRAWTLTLVAVIGFALLLLFSTALPELLDTNIDAASNIHRLGQMIAFTACSAVITYFVTRTSGELRMRETQLLEAQATEAANRQLEGLTTLAAGAAHELATPLSTIDVIVRELFRHLDGIEKPASVEEDLQLIDGQLEHCRQILQRMRAASGDSTTGRWDETTVGELIDVALDGVRQPHRVDVIDAAPEIEDRPLWVPQEAVAQAIRNLIHNGLDASDRDKNVVLESRVDDGVLQLIVTDSGCGMSEDVLERIGNPFYTTKDPGRGIGLGIFLTRNVVKKLGGQLKMDSTPGVGTTARIILPIRPPAN</sequence>
<dbReference type="Proteomes" id="UP000317238">
    <property type="component" value="Unassembled WGS sequence"/>
</dbReference>
<accession>A0A5C5Y548</accession>
<dbReference type="InterPro" id="IPR003661">
    <property type="entry name" value="HisK_dim/P_dom"/>
</dbReference>
<dbReference type="CDD" id="cd00082">
    <property type="entry name" value="HisKA"/>
    <property type="match status" value="1"/>
</dbReference>
<dbReference type="SUPFAM" id="SSF47384">
    <property type="entry name" value="Homodimeric domain of signal transducing histidine kinase"/>
    <property type="match status" value="1"/>
</dbReference>
<dbReference type="AlphaFoldDB" id="A0A5C5Y548"/>
<evidence type="ECO:0000256" key="1">
    <source>
        <dbReference type="ARBA" id="ARBA00000085"/>
    </source>
</evidence>
<dbReference type="Pfam" id="PF02518">
    <property type="entry name" value="HATPase_c"/>
    <property type="match status" value="1"/>
</dbReference>
<dbReference type="InterPro" id="IPR005467">
    <property type="entry name" value="His_kinase_dom"/>
</dbReference>
<keyword evidence="7" id="KW-1185">Reference proteome</keyword>
<dbReference type="PANTHER" id="PTHR43065">
    <property type="entry name" value="SENSOR HISTIDINE KINASE"/>
    <property type="match status" value="1"/>
</dbReference>
<dbReference type="OrthoDB" id="9785252at2"/>
<dbReference type="SMART" id="SM00387">
    <property type="entry name" value="HATPase_c"/>
    <property type="match status" value="1"/>
</dbReference>
<dbReference type="InterPro" id="IPR003594">
    <property type="entry name" value="HATPase_dom"/>
</dbReference>